<dbReference type="GO" id="GO:1902670">
    <property type="term" value="F:carbon dioxide binding"/>
    <property type="evidence" value="ECO:0007669"/>
    <property type="project" value="TreeGrafter"/>
</dbReference>
<comment type="caution">
    <text evidence="2">The sequence shown here is derived from an EMBL/GenBank/DDBJ whole genome shotgun (WGS) entry which is preliminary data.</text>
</comment>
<dbReference type="EMBL" id="DSMG01000133">
    <property type="protein sequence ID" value="HDX32409.1"/>
    <property type="molecule type" value="Genomic_DNA"/>
</dbReference>
<dbReference type="PANTHER" id="PTHR35177">
    <property type="entry name" value="HYDROGENASE MATURATION FACTOR HYBG"/>
    <property type="match status" value="1"/>
</dbReference>
<dbReference type="Pfam" id="PF01455">
    <property type="entry name" value="HupF_HypC"/>
    <property type="match status" value="1"/>
</dbReference>
<organism evidence="2">
    <name type="scientific">Caldilinea aerophila</name>
    <dbReference type="NCBI Taxonomy" id="133453"/>
    <lineage>
        <taxon>Bacteria</taxon>
        <taxon>Bacillati</taxon>
        <taxon>Chloroflexota</taxon>
        <taxon>Caldilineae</taxon>
        <taxon>Caldilineales</taxon>
        <taxon>Caldilineaceae</taxon>
        <taxon>Caldilinea</taxon>
    </lineage>
</organism>
<accession>A0A7C1K0S2</accession>
<sequence length="91" mass="9824">MCLGIPGQVKEIYEVNGVRMGKVDFAGIVKEVCLAYVPEIEVGDYTIVHVGFAITQLDEASAQESLRLFEEMGRLEEELGSSEEGAGEVSG</sequence>
<dbReference type="Gene3D" id="2.30.30.140">
    <property type="match status" value="1"/>
</dbReference>
<dbReference type="AlphaFoldDB" id="A0A7C1K0S2"/>
<dbReference type="PANTHER" id="PTHR35177:SF2">
    <property type="entry name" value="HYDROGENASE MATURATION FACTOR HYBG"/>
    <property type="match status" value="1"/>
</dbReference>
<dbReference type="PRINTS" id="PR00445">
    <property type="entry name" value="HUPFHYPC"/>
</dbReference>
<dbReference type="GO" id="GO:0051604">
    <property type="term" value="P:protein maturation"/>
    <property type="evidence" value="ECO:0007669"/>
    <property type="project" value="TreeGrafter"/>
</dbReference>
<dbReference type="PROSITE" id="PS01097">
    <property type="entry name" value="HUPF_HYPC"/>
    <property type="match status" value="1"/>
</dbReference>
<dbReference type="FunFam" id="2.30.30.140:FF:000022">
    <property type="entry name" value="Hydrogenase assembly chaperone HybG"/>
    <property type="match status" value="1"/>
</dbReference>
<dbReference type="GO" id="GO:0005506">
    <property type="term" value="F:iron ion binding"/>
    <property type="evidence" value="ECO:0007669"/>
    <property type="project" value="TreeGrafter"/>
</dbReference>
<proteinExistence type="inferred from homology"/>
<comment type="similarity">
    <text evidence="1">Belongs to the HupF/HypC family.</text>
</comment>
<protein>
    <submittedName>
        <fullName evidence="2">HypC/HybG/HupF family hydrogenase formation chaperone</fullName>
    </submittedName>
</protein>
<evidence type="ECO:0000313" key="2">
    <source>
        <dbReference type="EMBL" id="HDX32409.1"/>
    </source>
</evidence>
<reference evidence="2" key="1">
    <citation type="journal article" date="2020" name="mSystems">
        <title>Genome- and Community-Level Interaction Insights into Carbon Utilization and Element Cycling Functions of Hydrothermarchaeota in Hydrothermal Sediment.</title>
        <authorList>
            <person name="Zhou Z."/>
            <person name="Liu Y."/>
            <person name="Xu W."/>
            <person name="Pan J."/>
            <person name="Luo Z.H."/>
            <person name="Li M."/>
        </authorList>
    </citation>
    <scope>NUCLEOTIDE SEQUENCE [LARGE SCALE GENOMIC DNA]</scope>
    <source>
        <strain evidence="2">SpSt-289</strain>
    </source>
</reference>
<gene>
    <name evidence="2" type="ORF">ENQ20_13120</name>
</gene>
<dbReference type="SUPFAM" id="SSF159127">
    <property type="entry name" value="HupF/HypC-like"/>
    <property type="match status" value="1"/>
</dbReference>
<dbReference type="InterPro" id="IPR001109">
    <property type="entry name" value="Hydrogenase_HupF/HypC"/>
</dbReference>
<evidence type="ECO:0000256" key="1">
    <source>
        <dbReference type="ARBA" id="ARBA00006018"/>
    </source>
</evidence>
<name>A0A7C1K0S2_9CHLR</name>
<dbReference type="NCBIfam" id="TIGR00074">
    <property type="entry name" value="hypC_hupF"/>
    <property type="match status" value="1"/>
</dbReference>
<dbReference type="InterPro" id="IPR019812">
    <property type="entry name" value="Hydgase_assmbl_chp_CS"/>
</dbReference>